<dbReference type="Proteomes" id="UP000230732">
    <property type="component" value="Unassembled WGS sequence"/>
</dbReference>
<gene>
    <name evidence="1" type="ORF">COY98_00725</name>
</gene>
<evidence type="ECO:0000313" key="2">
    <source>
        <dbReference type="Proteomes" id="UP000230732"/>
    </source>
</evidence>
<organism evidence="1 2">
    <name type="scientific">Candidatus Yonathbacteria bacterium CG_4_10_14_0_8_um_filter_43_17</name>
    <dbReference type="NCBI Taxonomy" id="1975099"/>
    <lineage>
        <taxon>Bacteria</taxon>
        <taxon>Candidatus Yonathiibacteriota</taxon>
    </lineage>
</organism>
<dbReference type="EMBL" id="PFKX01000022">
    <property type="protein sequence ID" value="PIY58683.1"/>
    <property type="molecule type" value="Genomic_DNA"/>
</dbReference>
<proteinExistence type="predicted"/>
<evidence type="ECO:0000313" key="1">
    <source>
        <dbReference type="EMBL" id="PIY58683.1"/>
    </source>
</evidence>
<protein>
    <submittedName>
        <fullName evidence="1">Uncharacterized protein</fullName>
    </submittedName>
</protein>
<sequence>MLLNPMSKKSAPRISFSEYDATHLYELALEHFCVSDKEGVCHVCLSLKQRLEKIIGKSEVSRIKRQVKQHPYNIKV</sequence>
<dbReference type="AlphaFoldDB" id="A0A2M7Q5L6"/>
<reference evidence="2" key="1">
    <citation type="submission" date="2017-09" db="EMBL/GenBank/DDBJ databases">
        <title>Depth-based differentiation of microbial function through sediment-hosted aquifers and enrichment of novel symbionts in the deep terrestrial subsurface.</title>
        <authorList>
            <person name="Probst A.J."/>
            <person name="Ladd B."/>
            <person name="Jarett J.K."/>
            <person name="Geller-Mcgrath D.E."/>
            <person name="Sieber C.M.K."/>
            <person name="Emerson J.B."/>
            <person name="Anantharaman K."/>
            <person name="Thomas B.C."/>
            <person name="Malmstrom R."/>
            <person name="Stieglmeier M."/>
            <person name="Klingl A."/>
            <person name="Woyke T."/>
            <person name="Ryan C.M."/>
            <person name="Banfield J.F."/>
        </authorList>
    </citation>
    <scope>NUCLEOTIDE SEQUENCE [LARGE SCALE GENOMIC DNA]</scope>
</reference>
<name>A0A2M7Q5L6_9BACT</name>
<accession>A0A2M7Q5L6</accession>
<comment type="caution">
    <text evidence="1">The sequence shown here is derived from an EMBL/GenBank/DDBJ whole genome shotgun (WGS) entry which is preliminary data.</text>
</comment>